<accession>A0A543E1R4</accession>
<dbReference type="Pfam" id="PF01435">
    <property type="entry name" value="Peptidase_M48"/>
    <property type="match status" value="1"/>
</dbReference>
<evidence type="ECO:0000256" key="3">
    <source>
        <dbReference type="ARBA" id="ARBA00022475"/>
    </source>
</evidence>
<evidence type="ECO:0000256" key="12">
    <source>
        <dbReference type="HAMAP-Rule" id="MF_00188"/>
    </source>
</evidence>
<dbReference type="InterPro" id="IPR001915">
    <property type="entry name" value="Peptidase_M48"/>
</dbReference>
<keyword evidence="9 12" id="KW-1133">Transmembrane helix</keyword>
<keyword evidence="11 12" id="KW-0472">Membrane</keyword>
<keyword evidence="5 12" id="KW-0812">Transmembrane</keyword>
<dbReference type="AlphaFoldDB" id="A0A543E1R4"/>
<comment type="caution">
    <text evidence="14">The sequence shown here is derived from an EMBL/GenBank/DDBJ whole genome shotgun (WGS) entry which is preliminary data.</text>
</comment>
<evidence type="ECO:0000256" key="5">
    <source>
        <dbReference type="ARBA" id="ARBA00022692"/>
    </source>
</evidence>
<comment type="cofactor">
    <cofactor evidence="12">
        <name>Zn(2+)</name>
        <dbReference type="ChEBI" id="CHEBI:29105"/>
    </cofactor>
    <text evidence="12">Binds 1 zinc ion per subunit.</text>
</comment>
<organism evidence="14 15">
    <name type="scientific">Pseudonocardia kunmingensis</name>
    <dbReference type="NCBI Taxonomy" id="630975"/>
    <lineage>
        <taxon>Bacteria</taxon>
        <taxon>Bacillati</taxon>
        <taxon>Actinomycetota</taxon>
        <taxon>Actinomycetes</taxon>
        <taxon>Pseudonocardiales</taxon>
        <taxon>Pseudonocardiaceae</taxon>
        <taxon>Pseudonocardia</taxon>
    </lineage>
</organism>
<feature type="binding site" evidence="12">
    <location>
        <position position="205"/>
    </location>
    <ligand>
        <name>Zn(2+)</name>
        <dbReference type="ChEBI" id="CHEBI:29105"/>
        <note>catalytic</note>
    </ligand>
</feature>
<evidence type="ECO:0000259" key="13">
    <source>
        <dbReference type="Pfam" id="PF01435"/>
    </source>
</evidence>
<dbReference type="PANTHER" id="PTHR43221:SF1">
    <property type="entry name" value="PROTEASE HTPX"/>
    <property type="match status" value="1"/>
</dbReference>
<dbReference type="RefSeq" id="WP_142051483.1">
    <property type="nucleotide sequence ID" value="NZ_VFPA01000001.1"/>
</dbReference>
<dbReference type="EC" id="3.4.24.-" evidence="12"/>
<feature type="binding site" evidence="12">
    <location>
        <position position="137"/>
    </location>
    <ligand>
        <name>Zn(2+)</name>
        <dbReference type="ChEBI" id="CHEBI:29105"/>
        <note>catalytic</note>
    </ligand>
</feature>
<feature type="transmembrane region" description="Helical" evidence="12">
    <location>
        <begin position="7"/>
        <end position="25"/>
    </location>
</feature>
<name>A0A543E1R4_9PSEU</name>
<feature type="transmembrane region" description="Helical" evidence="12">
    <location>
        <begin position="143"/>
        <end position="168"/>
    </location>
</feature>
<evidence type="ECO:0000256" key="4">
    <source>
        <dbReference type="ARBA" id="ARBA00022670"/>
    </source>
</evidence>
<evidence type="ECO:0000256" key="8">
    <source>
        <dbReference type="ARBA" id="ARBA00022833"/>
    </source>
</evidence>
<dbReference type="PANTHER" id="PTHR43221">
    <property type="entry name" value="PROTEASE HTPX"/>
    <property type="match status" value="1"/>
</dbReference>
<keyword evidence="4 12" id="KW-0645">Protease</keyword>
<dbReference type="OrthoDB" id="15218at2"/>
<keyword evidence="15" id="KW-1185">Reference proteome</keyword>
<dbReference type="GO" id="GO:0006508">
    <property type="term" value="P:proteolysis"/>
    <property type="evidence" value="ECO:0007669"/>
    <property type="project" value="UniProtKB-KW"/>
</dbReference>
<dbReference type="NCBIfam" id="NF002839">
    <property type="entry name" value="PRK03072.1"/>
    <property type="match status" value="1"/>
</dbReference>
<proteinExistence type="inferred from homology"/>
<reference evidence="14 15" key="1">
    <citation type="submission" date="2019-06" db="EMBL/GenBank/DDBJ databases">
        <title>Sequencing the genomes of 1000 actinobacteria strains.</title>
        <authorList>
            <person name="Klenk H.-P."/>
        </authorList>
    </citation>
    <scope>NUCLEOTIDE SEQUENCE [LARGE SCALE GENOMIC DNA]</scope>
    <source>
        <strain evidence="14 15">DSM 45301</strain>
    </source>
</reference>
<protein>
    <recommendedName>
        <fullName evidence="12">Protease HtpX homolog</fullName>
        <ecNumber evidence="12">3.4.24.-</ecNumber>
    </recommendedName>
</protein>
<evidence type="ECO:0000256" key="7">
    <source>
        <dbReference type="ARBA" id="ARBA00022801"/>
    </source>
</evidence>
<dbReference type="InterPro" id="IPR022919">
    <property type="entry name" value="Pept_M48_protease_HtpX"/>
</dbReference>
<dbReference type="EMBL" id="VFPA01000001">
    <property type="protein sequence ID" value="TQM15520.1"/>
    <property type="molecule type" value="Genomic_DNA"/>
</dbReference>
<comment type="subcellular location">
    <subcellularLocation>
        <location evidence="1 12">Cell membrane</location>
        <topology evidence="1 12">Multi-pass membrane protein</topology>
    </subcellularLocation>
</comment>
<evidence type="ECO:0000256" key="2">
    <source>
        <dbReference type="ARBA" id="ARBA00009779"/>
    </source>
</evidence>
<feature type="binding site" evidence="12">
    <location>
        <position position="133"/>
    </location>
    <ligand>
        <name>Zn(2+)</name>
        <dbReference type="ChEBI" id="CHEBI:29105"/>
        <note>catalytic</note>
    </ligand>
</feature>
<keyword evidence="3 12" id="KW-1003">Cell membrane</keyword>
<dbReference type="InterPro" id="IPR050083">
    <property type="entry name" value="HtpX_protease"/>
</dbReference>
<keyword evidence="8 12" id="KW-0862">Zinc</keyword>
<feature type="transmembrane region" description="Helical" evidence="12">
    <location>
        <begin position="180"/>
        <end position="200"/>
    </location>
</feature>
<evidence type="ECO:0000313" key="15">
    <source>
        <dbReference type="Proteomes" id="UP000315677"/>
    </source>
</evidence>
<sequence length="287" mass="30826">MHKSMNGLKTALLLGGLSALVLLVGSMFGRGGLVIALLVALGVNGYAYFNSDKLALRAMHARPITEPEHPVMYRIVRELSRAARQPMPRLYVSPTAAPNAFATGRSPRHAAVCATTGLLQMLDERELRAVLGHELSHVYNRDILISSVAGALASMVSFLANIAMFAGLFGGGDEERPNPIAMLLIALLGPVAAGVVQMSVSRSREFQADASGAALTGDPLALASALRKLERGTQLAPLPPDPQLVSQSHLMIANPFRTGEHLSRLFSTHPPLGERIRRLEEMHLHRS</sequence>
<dbReference type="Gene3D" id="3.30.2010.10">
    <property type="entry name" value="Metalloproteases ('zincins'), catalytic domain"/>
    <property type="match status" value="1"/>
</dbReference>
<evidence type="ECO:0000256" key="10">
    <source>
        <dbReference type="ARBA" id="ARBA00023049"/>
    </source>
</evidence>
<gene>
    <name evidence="12" type="primary">htpX</name>
    <name evidence="14" type="ORF">FB558_2309</name>
</gene>
<keyword evidence="14" id="KW-0346">Stress response</keyword>
<keyword evidence="6 12" id="KW-0479">Metal-binding</keyword>
<keyword evidence="10 12" id="KW-0482">Metalloprotease</keyword>
<dbReference type="CDD" id="cd07336">
    <property type="entry name" value="M48B_HtpX_like"/>
    <property type="match status" value="1"/>
</dbReference>
<dbReference type="GO" id="GO:0004222">
    <property type="term" value="F:metalloendopeptidase activity"/>
    <property type="evidence" value="ECO:0007669"/>
    <property type="project" value="UniProtKB-UniRule"/>
</dbReference>
<evidence type="ECO:0000313" key="14">
    <source>
        <dbReference type="EMBL" id="TQM15520.1"/>
    </source>
</evidence>
<keyword evidence="7 12" id="KW-0378">Hydrolase</keyword>
<feature type="active site" evidence="12">
    <location>
        <position position="134"/>
    </location>
</feature>
<dbReference type="GO" id="GO:0005886">
    <property type="term" value="C:plasma membrane"/>
    <property type="evidence" value="ECO:0007669"/>
    <property type="project" value="UniProtKB-SubCell"/>
</dbReference>
<dbReference type="GO" id="GO:0008270">
    <property type="term" value="F:zinc ion binding"/>
    <property type="evidence" value="ECO:0007669"/>
    <property type="project" value="UniProtKB-UniRule"/>
</dbReference>
<feature type="domain" description="Peptidase M48" evidence="13">
    <location>
        <begin position="73"/>
        <end position="282"/>
    </location>
</feature>
<dbReference type="Proteomes" id="UP000315677">
    <property type="component" value="Unassembled WGS sequence"/>
</dbReference>
<feature type="transmembrane region" description="Helical" evidence="12">
    <location>
        <begin position="31"/>
        <end position="49"/>
    </location>
</feature>
<evidence type="ECO:0000256" key="6">
    <source>
        <dbReference type="ARBA" id="ARBA00022723"/>
    </source>
</evidence>
<evidence type="ECO:0000256" key="9">
    <source>
        <dbReference type="ARBA" id="ARBA00022989"/>
    </source>
</evidence>
<evidence type="ECO:0000256" key="1">
    <source>
        <dbReference type="ARBA" id="ARBA00004651"/>
    </source>
</evidence>
<evidence type="ECO:0000256" key="11">
    <source>
        <dbReference type="ARBA" id="ARBA00023136"/>
    </source>
</evidence>
<dbReference type="HAMAP" id="MF_00188">
    <property type="entry name" value="Pept_M48_protease_HtpX"/>
    <property type="match status" value="1"/>
</dbReference>
<comment type="similarity">
    <text evidence="2 12">Belongs to the peptidase M48B family.</text>
</comment>